<dbReference type="InterPro" id="IPR001851">
    <property type="entry name" value="ABC_transp_permease"/>
</dbReference>
<feature type="transmembrane region" description="Helical" evidence="6">
    <location>
        <begin position="269"/>
        <end position="297"/>
    </location>
</feature>
<evidence type="ECO:0000256" key="4">
    <source>
        <dbReference type="ARBA" id="ARBA00022989"/>
    </source>
</evidence>
<evidence type="ECO:0000256" key="3">
    <source>
        <dbReference type="ARBA" id="ARBA00022692"/>
    </source>
</evidence>
<keyword evidence="5 6" id="KW-0472">Membrane</keyword>
<sequence length="333" mass="33987">MNSLELRASKAQTDARGASTRLVERLGVHNISLLVALAILIIIFGSLRGDVFFSSRNLLNIGLGVTILGVLAMSQTVVIVAGGLDIAVGATVGLTTVSTAMAIQATGSPAAGIVAGLVLGGLAGLVNGLIITYGRVNAVIATLGTMAIFRGIAFIMSDGQSIAIFSDTFRFIGIGRILGLPLLVWILVLTAIAFHLFLARSIVGRNIYALGGNPVVARFSGININRYRVGIYIMSGVAAGLAGILLAARTGSGQPVSGSQGLELEAITAAVLGGCALQGGKGTIVGALLGVAIIGVLNNGMILTSVPTFYQLLAKGSLLILAVVIAEYHLNRT</sequence>
<dbReference type="RefSeq" id="WP_010914562.1">
    <property type="nucleotide sequence ID" value="NZ_LZTH01000012.1"/>
</dbReference>
<dbReference type="Proteomes" id="UP000093748">
    <property type="component" value="Unassembled WGS sequence"/>
</dbReference>
<organism evidence="7 8">
    <name type="scientific">Rhizobium loti</name>
    <name type="common">Mesorhizobium loti</name>
    <dbReference type="NCBI Taxonomy" id="381"/>
    <lineage>
        <taxon>Bacteria</taxon>
        <taxon>Pseudomonadati</taxon>
        <taxon>Pseudomonadota</taxon>
        <taxon>Alphaproteobacteria</taxon>
        <taxon>Hyphomicrobiales</taxon>
        <taxon>Phyllobacteriaceae</taxon>
        <taxon>Mesorhizobium</taxon>
    </lineage>
</organism>
<comment type="subcellular location">
    <subcellularLocation>
        <location evidence="1">Cell membrane</location>
        <topology evidence="1">Multi-pass membrane protein</topology>
    </subcellularLocation>
</comment>
<dbReference type="GO" id="GO:0022857">
    <property type="term" value="F:transmembrane transporter activity"/>
    <property type="evidence" value="ECO:0007669"/>
    <property type="project" value="InterPro"/>
</dbReference>
<evidence type="ECO:0000256" key="2">
    <source>
        <dbReference type="ARBA" id="ARBA00022475"/>
    </source>
</evidence>
<evidence type="ECO:0000313" key="7">
    <source>
        <dbReference type="EMBL" id="OBP77492.1"/>
    </source>
</evidence>
<feature type="transmembrane region" description="Helical" evidence="6">
    <location>
        <begin position="136"/>
        <end position="156"/>
    </location>
</feature>
<dbReference type="Pfam" id="PF02653">
    <property type="entry name" value="BPD_transp_2"/>
    <property type="match status" value="1"/>
</dbReference>
<keyword evidence="2" id="KW-1003">Cell membrane</keyword>
<keyword evidence="3 6" id="KW-0812">Transmembrane</keyword>
<feature type="transmembrane region" description="Helical" evidence="6">
    <location>
        <begin position="26"/>
        <end position="47"/>
    </location>
</feature>
<feature type="transmembrane region" description="Helical" evidence="6">
    <location>
        <begin position="86"/>
        <end position="103"/>
    </location>
</feature>
<dbReference type="EMBL" id="LZTJ01000012">
    <property type="protein sequence ID" value="OBP77492.1"/>
    <property type="molecule type" value="Genomic_DNA"/>
</dbReference>
<feature type="transmembrane region" description="Helical" evidence="6">
    <location>
        <begin position="59"/>
        <end position="80"/>
    </location>
</feature>
<feature type="transmembrane region" description="Helical" evidence="6">
    <location>
        <begin position="110"/>
        <end position="130"/>
    </location>
</feature>
<evidence type="ECO:0000256" key="1">
    <source>
        <dbReference type="ARBA" id="ARBA00004651"/>
    </source>
</evidence>
<keyword evidence="4 6" id="KW-1133">Transmembrane helix</keyword>
<protein>
    <submittedName>
        <fullName evidence="7">Sugar ABC transporter permease</fullName>
    </submittedName>
</protein>
<gene>
    <name evidence="7" type="ORF">BAE39_15985</name>
</gene>
<dbReference type="AlphaFoldDB" id="A0A1A5HXC1"/>
<evidence type="ECO:0000256" key="5">
    <source>
        <dbReference type="ARBA" id="ARBA00023136"/>
    </source>
</evidence>
<dbReference type="PANTHER" id="PTHR32196">
    <property type="entry name" value="ABC TRANSPORTER PERMEASE PROTEIN YPHD-RELATED-RELATED"/>
    <property type="match status" value="1"/>
</dbReference>
<dbReference type="PANTHER" id="PTHR32196:SF72">
    <property type="entry name" value="RIBOSE IMPORT PERMEASE PROTEIN RBSC"/>
    <property type="match status" value="1"/>
</dbReference>
<feature type="transmembrane region" description="Helical" evidence="6">
    <location>
        <begin position="177"/>
        <end position="198"/>
    </location>
</feature>
<proteinExistence type="predicted"/>
<dbReference type="CDD" id="cd06579">
    <property type="entry name" value="TM_PBP1_transp_AraH_like"/>
    <property type="match status" value="1"/>
</dbReference>
<dbReference type="GeneID" id="66685571"/>
<feature type="transmembrane region" description="Helical" evidence="6">
    <location>
        <begin position="229"/>
        <end position="248"/>
    </location>
</feature>
<evidence type="ECO:0000256" key="6">
    <source>
        <dbReference type="SAM" id="Phobius"/>
    </source>
</evidence>
<accession>A0A1A5HXC1</accession>
<name>A0A1A5HXC1_RHILI</name>
<dbReference type="GO" id="GO:0005886">
    <property type="term" value="C:plasma membrane"/>
    <property type="evidence" value="ECO:0007669"/>
    <property type="project" value="UniProtKB-SubCell"/>
</dbReference>
<comment type="caution">
    <text evidence="7">The sequence shown here is derived from an EMBL/GenBank/DDBJ whole genome shotgun (WGS) entry which is preliminary data.</text>
</comment>
<dbReference type="OrthoDB" id="6384190at2"/>
<reference evidence="8" key="1">
    <citation type="submission" date="2016-06" db="EMBL/GenBank/DDBJ databases">
        <title>NZP2037 Pacbio-Illumina hybrid assembly.</title>
        <authorList>
            <person name="Ramsay J.P."/>
        </authorList>
    </citation>
    <scope>NUCLEOTIDE SEQUENCE [LARGE SCALE GENOMIC DNA]</scope>
    <source>
        <strain evidence="8">R7ANS::ICEMlSym2042</strain>
    </source>
</reference>
<evidence type="ECO:0000313" key="8">
    <source>
        <dbReference type="Proteomes" id="UP000093748"/>
    </source>
</evidence>